<evidence type="ECO:0000313" key="3">
    <source>
        <dbReference type="EMBL" id="KAJ3108509.1"/>
    </source>
</evidence>
<keyword evidence="2" id="KW-1133">Transmembrane helix</keyword>
<proteinExistence type="predicted"/>
<keyword evidence="2" id="KW-0472">Membrane</keyword>
<feature type="compositionally biased region" description="Basic and acidic residues" evidence="1">
    <location>
        <begin position="53"/>
        <end position="70"/>
    </location>
</feature>
<dbReference type="CDD" id="cd22744">
    <property type="entry name" value="OTU"/>
    <property type="match status" value="1"/>
</dbReference>
<dbReference type="Gene3D" id="3.90.70.80">
    <property type="match status" value="1"/>
</dbReference>
<dbReference type="Proteomes" id="UP001211907">
    <property type="component" value="Unassembled WGS sequence"/>
</dbReference>
<comment type="caution">
    <text evidence="3">The sequence shown here is derived from an EMBL/GenBank/DDBJ whole genome shotgun (WGS) entry which is preliminary data.</text>
</comment>
<evidence type="ECO:0000313" key="4">
    <source>
        <dbReference type="Proteomes" id="UP001211907"/>
    </source>
</evidence>
<reference evidence="3" key="1">
    <citation type="submission" date="2020-05" db="EMBL/GenBank/DDBJ databases">
        <title>Phylogenomic resolution of chytrid fungi.</title>
        <authorList>
            <person name="Stajich J.E."/>
            <person name="Amses K."/>
            <person name="Simmons R."/>
            <person name="Seto K."/>
            <person name="Myers J."/>
            <person name="Bonds A."/>
            <person name="Quandt C.A."/>
            <person name="Barry K."/>
            <person name="Liu P."/>
            <person name="Grigoriev I."/>
            <person name="Longcore J.E."/>
            <person name="James T.Y."/>
        </authorList>
    </citation>
    <scope>NUCLEOTIDE SEQUENCE</scope>
    <source>
        <strain evidence="3">JEL0513</strain>
    </source>
</reference>
<organism evidence="3 4">
    <name type="scientific">Physocladia obscura</name>
    <dbReference type="NCBI Taxonomy" id="109957"/>
    <lineage>
        <taxon>Eukaryota</taxon>
        <taxon>Fungi</taxon>
        <taxon>Fungi incertae sedis</taxon>
        <taxon>Chytridiomycota</taxon>
        <taxon>Chytridiomycota incertae sedis</taxon>
        <taxon>Chytridiomycetes</taxon>
        <taxon>Chytridiales</taxon>
        <taxon>Chytriomycetaceae</taxon>
        <taxon>Physocladia</taxon>
    </lineage>
</organism>
<name>A0AAD5X9E3_9FUNG</name>
<feature type="region of interest" description="Disordered" evidence="1">
    <location>
        <begin position="1"/>
        <end position="70"/>
    </location>
</feature>
<dbReference type="AlphaFoldDB" id="A0AAD5X9E3"/>
<accession>A0AAD5X9E3</accession>
<gene>
    <name evidence="3" type="ORF">HK100_003420</name>
</gene>
<evidence type="ECO:0000256" key="1">
    <source>
        <dbReference type="SAM" id="MobiDB-lite"/>
    </source>
</evidence>
<evidence type="ECO:0000256" key="2">
    <source>
        <dbReference type="SAM" id="Phobius"/>
    </source>
</evidence>
<feature type="transmembrane region" description="Helical" evidence="2">
    <location>
        <begin position="177"/>
        <end position="198"/>
    </location>
</feature>
<sequence length="270" mass="29525">MASSSSSSSCSSLPLSDITKRTPLVPLSSNLKSDDDFVKKQSQQKTTEENEENEKKVSAEKNGISDEGEKTGEPIFTALSAFTYSNPRVHITDARDLDKIPDNLSPSGLSVKDGNCCPDSIILAHQSTTTPPLFRAAVISFIRCNQMQFSADIQMAYGCSVEQYLTNMSRDGEFGEVIFIMGACLVLGVSITVFTWNLHNGATSITSQTFAPIRPTIKTIQIHLDTGDSQLVPVFDPETGLLSTQRIITRQPHYDILVENGRRDSGVDLQ</sequence>
<feature type="non-terminal residue" evidence="3">
    <location>
        <position position="1"/>
    </location>
</feature>
<dbReference type="EMBL" id="JADGJH010001854">
    <property type="protein sequence ID" value="KAJ3108509.1"/>
    <property type="molecule type" value="Genomic_DNA"/>
</dbReference>
<keyword evidence="4" id="KW-1185">Reference proteome</keyword>
<feature type="compositionally biased region" description="Low complexity" evidence="1">
    <location>
        <begin position="1"/>
        <end position="12"/>
    </location>
</feature>
<keyword evidence="2" id="KW-0812">Transmembrane</keyword>
<protein>
    <submittedName>
        <fullName evidence="3">Uncharacterized protein</fullName>
    </submittedName>
</protein>